<dbReference type="RefSeq" id="XP_026688257.1">
    <property type="nucleotide sequence ID" value="XM_026832456.1"/>
</dbReference>
<name>A0A3Q0JIN6_DIACI</name>
<dbReference type="KEGG" id="dci:103522108"/>
<evidence type="ECO:0000256" key="1">
    <source>
        <dbReference type="SAM" id="Coils"/>
    </source>
</evidence>
<evidence type="ECO:0000313" key="2">
    <source>
        <dbReference type="Proteomes" id="UP000079169"/>
    </source>
</evidence>
<dbReference type="PaxDb" id="121845-A0A3Q0JIN6"/>
<sequence>MKERKLCEDRLSEVKKALFTCVVSPEVRENTEESLPDNILQLESEPMEIATPVAESLCVTLHEELEVYEAKVQLLEEEQEKLKAKVQLLEEEQEKLKAKVQLLEEEQEKLKAKVQLLEEEQEKLKAKVQLLEEEQEKLKAKVQLLEEEQEKLKAKVQLLEEEQEKLKAKVQLLEEEQEKLKSQLMEKNFEESGKHWKKRSSPYLAKVLSKSRQSKYPVCQNLFIHFAESDKHWKLQHNLLNYSPSVSRKIKPGSIPSLNGPKTQIIVKSPSRREKKMKERKLCEDRLSEVKKALFTCVVSPEVRENTEESLPDNILQLESEPMEIATPVAESLCATLHEGLEVYKAKVQLLEEEQEKLKAKVQLLEEEQEKLKAKVQLLEEEQEKLKSQIMEKNLKESGKHWA</sequence>
<keyword evidence="2" id="KW-1185">Reference proteome</keyword>
<evidence type="ECO:0000313" key="3">
    <source>
        <dbReference type="RefSeq" id="XP_026688257.1"/>
    </source>
</evidence>
<organism evidence="2 3">
    <name type="scientific">Diaphorina citri</name>
    <name type="common">Asian citrus psyllid</name>
    <dbReference type="NCBI Taxonomy" id="121845"/>
    <lineage>
        <taxon>Eukaryota</taxon>
        <taxon>Metazoa</taxon>
        <taxon>Ecdysozoa</taxon>
        <taxon>Arthropoda</taxon>
        <taxon>Hexapoda</taxon>
        <taxon>Insecta</taxon>
        <taxon>Pterygota</taxon>
        <taxon>Neoptera</taxon>
        <taxon>Paraneoptera</taxon>
        <taxon>Hemiptera</taxon>
        <taxon>Sternorrhyncha</taxon>
        <taxon>Psylloidea</taxon>
        <taxon>Psyllidae</taxon>
        <taxon>Diaphorininae</taxon>
        <taxon>Diaphorina</taxon>
    </lineage>
</organism>
<keyword evidence="1" id="KW-0175">Coiled coil</keyword>
<reference evidence="3" key="1">
    <citation type="submission" date="2025-08" db="UniProtKB">
        <authorList>
            <consortium name="RefSeq"/>
        </authorList>
    </citation>
    <scope>IDENTIFICATION</scope>
</reference>
<gene>
    <name evidence="3" type="primary">LOC103522108</name>
</gene>
<dbReference type="GeneID" id="103522108"/>
<proteinExistence type="predicted"/>
<dbReference type="Gene3D" id="1.10.287.1490">
    <property type="match status" value="1"/>
</dbReference>
<feature type="coiled-coil region" evidence="1">
    <location>
        <begin position="341"/>
        <end position="396"/>
    </location>
</feature>
<feature type="coiled-coil region" evidence="1">
    <location>
        <begin position="58"/>
        <end position="190"/>
    </location>
</feature>
<protein>
    <submittedName>
        <fullName evidence="3">Golgin subfamily A member 6-like protein 6</fullName>
    </submittedName>
</protein>
<accession>A0A3Q0JIN6</accession>
<dbReference type="Proteomes" id="UP000079169">
    <property type="component" value="Unplaced"/>
</dbReference>
<dbReference type="AlphaFoldDB" id="A0A3Q0JIN6"/>